<evidence type="ECO:0000313" key="1">
    <source>
        <dbReference type="EMBL" id="MBX7270384.1"/>
    </source>
</evidence>
<keyword evidence="2" id="KW-1185">Reference proteome</keyword>
<reference evidence="1 2" key="1">
    <citation type="journal article" date="2021" name="Appl. Microbiol. Biotechnol.">
        <title>Biotechnological applications of marine bacteria in bioremediation of environments polluted with hydrocarbons and plastics.</title>
        <authorList>
            <person name="Muriel-Millan L.F."/>
            <person name="Millan-Lopez S."/>
            <person name="Pardo-Lopez L."/>
        </authorList>
    </citation>
    <scope>NUCLEOTIDE SEQUENCE [LARGE SCALE GENOMIC DNA]</scope>
    <source>
        <strain evidence="1 2">GOM4</strain>
    </source>
</reference>
<comment type="caution">
    <text evidence="1">The sequence shown here is derived from an EMBL/GenBank/DDBJ whole genome shotgun (WGS) entry which is preliminary data.</text>
</comment>
<proteinExistence type="predicted"/>
<sequence>MNATLYTTSGCPYCIQAKALLSRRGVNVTEIDVGASPDQRAALIARTGRRTVPQIYIEGNHVGGFNDLVACDRIGGLRTADTQSDSVSGV</sequence>
<accession>A0ACC5VCW8</accession>
<name>A0ACC5VCW8_STUCH</name>
<evidence type="ECO:0000313" key="2">
    <source>
        <dbReference type="Proteomes" id="UP000782475"/>
    </source>
</evidence>
<dbReference type="EMBL" id="JAHHFP010000003">
    <property type="protein sequence ID" value="MBX7270384.1"/>
    <property type="molecule type" value="Genomic_DNA"/>
</dbReference>
<organism evidence="1 2">
    <name type="scientific">Stutzerimonas chloritidismutans</name>
    <name type="common">Pseudomonas chloritidismutans</name>
    <dbReference type="NCBI Taxonomy" id="203192"/>
    <lineage>
        <taxon>Bacteria</taxon>
        <taxon>Pseudomonadati</taxon>
        <taxon>Pseudomonadota</taxon>
        <taxon>Gammaproteobacteria</taxon>
        <taxon>Pseudomonadales</taxon>
        <taxon>Pseudomonadaceae</taxon>
        <taxon>Stutzerimonas</taxon>
    </lineage>
</organism>
<protein>
    <submittedName>
        <fullName evidence="1">Glutaredoxin 3</fullName>
    </submittedName>
</protein>
<gene>
    <name evidence="1" type="primary">grxC</name>
    <name evidence="1" type="ORF">KJJ99_01005</name>
</gene>
<dbReference type="Proteomes" id="UP000782475">
    <property type="component" value="Unassembled WGS sequence"/>
</dbReference>